<proteinExistence type="predicted"/>
<gene>
    <name evidence="2" type="ORF">SAMN04489730_6865</name>
</gene>
<evidence type="ECO:0000313" key="2">
    <source>
        <dbReference type="EMBL" id="SFW88078.1"/>
    </source>
</evidence>
<evidence type="ECO:0000256" key="1">
    <source>
        <dbReference type="SAM" id="MobiDB-lite"/>
    </source>
</evidence>
<dbReference type="RefSeq" id="WP_072480129.1">
    <property type="nucleotide sequence ID" value="NZ_FPJG01000006.1"/>
</dbReference>
<organism evidence="2 3">
    <name type="scientific">Amycolatopsis australiensis</name>
    <dbReference type="NCBI Taxonomy" id="546364"/>
    <lineage>
        <taxon>Bacteria</taxon>
        <taxon>Bacillati</taxon>
        <taxon>Actinomycetota</taxon>
        <taxon>Actinomycetes</taxon>
        <taxon>Pseudonocardiales</taxon>
        <taxon>Pseudonocardiaceae</taxon>
        <taxon>Amycolatopsis</taxon>
    </lineage>
</organism>
<feature type="region of interest" description="Disordered" evidence="1">
    <location>
        <begin position="74"/>
        <end position="106"/>
    </location>
</feature>
<dbReference type="EMBL" id="FPJG01000006">
    <property type="protein sequence ID" value="SFW88078.1"/>
    <property type="molecule type" value="Genomic_DNA"/>
</dbReference>
<dbReference type="AlphaFoldDB" id="A0A1K1SUW8"/>
<accession>A0A1K1SUW8</accession>
<reference evidence="3" key="1">
    <citation type="submission" date="2016-11" db="EMBL/GenBank/DDBJ databases">
        <authorList>
            <person name="Varghese N."/>
            <person name="Submissions S."/>
        </authorList>
    </citation>
    <scope>NUCLEOTIDE SEQUENCE [LARGE SCALE GENOMIC DNA]</scope>
    <source>
        <strain evidence="3">DSM 44671</strain>
    </source>
</reference>
<sequence length="106" mass="11508">MRRRLEKIERGIELQLLTKNQAQVDRAQGDAVAKLLVALQASPTALVHLGSVLIVKIDGVPLVRNLTQPEIAMLDRDPSLPDNPRSVFRALSDAAMAPPEPEAGKP</sequence>
<dbReference type="OrthoDB" id="3695884at2"/>
<dbReference type="Proteomes" id="UP000182740">
    <property type="component" value="Unassembled WGS sequence"/>
</dbReference>
<keyword evidence="3" id="KW-1185">Reference proteome</keyword>
<protein>
    <submittedName>
        <fullName evidence="2">Uncharacterized protein</fullName>
    </submittedName>
</protein>
<name>A0A1K1SUW8_9PSEU</name>
<evidence type="ECO:0000313" key="3">
    <source>
        <dbReference type="Proteomes" id="UP000182740"/>
    </source>
</evidence>